<accession>A0A2D0RD05</accession>
<feature type="region of interest" description="Disordered" evidence="7">
    <location>
        <begin position="227"/>
        <end position="320"/>
    </location>
</feature>
<evidence type="ECO:0000256" key="2">
    <source>
        <dbReference type="ARBA" id="ARBA00022723"/>
    </source>
</evidence>
<evidence type="ECO:0000313" key="11">
    <source>
        <dbReference type="RefSeq" id="XP_017328429.1"/>
    </source>
</evidence>
<evidence type="ECO:0000256" key="6">
    <source>
        <dbReference type="PROSITE-ProRule" id="PRU01172"/>
    </source>
</evidence>
<dbReference type="SMART" id="SM00159">
    <property type="entry name" value="PTX"/>
    <property type="match status" value="1"/>
</dbReference>
<dbReference type="Gene3D" id="2.60.120.200">
    <property type="match status" value="1"/>
</dbReference>
<evidence type="ECO:0000259" key="9">
    <source>
        <dbReference type="PROSITE" id="PS51828"/>
    </source>
</evidence>
<evidence type="ECO:0000256" key="7">
    <source>
        <dbReference type="SAM" id="MobiDB-lite"/>
    </source>
</evidence>
<feature type="region of interest" description="Disordered" evidence="7">
    <location>
        <begin position="149"/>
        <end position="180"/>
    </location>
</feature>
<dbReference type="PRINTS" id="PR00895">
    <property type="entry name" value="PENTAXIN"/>
</dbReference>
<dbReference type="CDD" id="cd00152">
    <property type="entry name" value="PTX"/>
    <property type="match status" value="1"/>
</dbReference>
<dbReference type="AlphaFoldDB" id="A0A2D0RD05"/>
<feature type="compositionally biased region" description="Basic and acidic residues" evidence="7">
    <location>
        <begin position="246"/>
        <end position="276"/>
    </location>
</feature>
<dbReference type="InterPro" id="IPR051360">
    <property type="entry name" value="Neuronal_Pentraxin_Related"/>
</dbReference>
<keyword evidence="5" id="KW-0325">Glycoprotein</keyword>
<proteinExistence type="predicted"/>
<feature type="domain" description="Pentraxin (PTX)" evidence="9">
    <location>
        <begin position="318"/>
        <end position="519"/>
    </location>
</feature>
<comment type="cofactor">
    <cofactor evidence="1">
        <name>Ca(2+)</name>
        <dbReference type="ChEBI" id="CHEBI:29108"/>
    </cofactor>
</comment>
<dbReference type="Pfam" id="PF00354">
    <property type="entry name" value="Pentaxin"/>
    <property type="match status" value="1"/>
</dbReference>
<name>A0A2D0RD05_ICTPU</name>
<dbReference type="PANTHER" id="PTHR19277:SF3">
    <property type="entry name" value="NEURONAL PENTRAXIN-1-RELATED"/>
    <property type="match status" value="1"/>
</dbReference>
<protein>
    <submittedName>
        <fullName evidence="11">Neuronal pentraxin-2</fullName>
    </submittedName>
</protein>
<dbReference type="OMA" id="HHDNDEH"/>
<feature type="region of interest" description="Disordered" evidence="7">
    <location>
        <begin position="62"/>
        <end position="92"/>
    </location>
</feature>
<feature type="disulfide bond" evidence="6">
    <location>
        <begin position="349"/>
        <end position="408"/>
    </location>
</feature>
<evidence type="ECO:0000256" key="4">
    <source>
        <dbReference type="ARBA" id="ARBA00023157"/>
    </source>
</evidence>
<dbReference type="KEGG" id="ipu:108268152"/>
<dbReference type="FunFam" id="2.60.120.200:FF:000012">
    <property type="entry name" value="neuronal pentraxin receptor"/>
    <property type="match status" value="1"/>
</dbReference>
<keyword evidence="8" id="KW-0732">Signal</keyword>
<keyword evidence="4 6" id="KW-1015">Disulfide bond</keyword>
<dbReference type="RefSeq" id="XP_017328429.1">
    <property type="nucleotide sequence ID" value="XM_017472940.3"/>
</dbReference>
<feature type="compositionally biased region" description="Basic residues" evidence="7">
    <location>
        <begin position="70"/>
        <end position="92"/>
    </location>
</feature>
<dbReference type="SUPFAM" id="SSF49899">
    <property type="entry name" value="Concanavalin A-like lectins/glucanases"/>
    <property type="match status" value="1"/>
</dbReference>
<reference evidence="11" key="2">
    <citation type="submission" date="2025-08" db="UniProtKB">
        <authorList>
            <consortium name="RefSeq"/>
        </authorList>
    </citation>
    <scope>IDENTIFICATION</scope>
    <source>
        <tissue evidence="11">Blood</tissue>
    </source>
</reference>
<evidence type="ECO:0000256" key="5">
    <source>
        <dbReference type="ARBA" id="ARBA00023180"/>
    </source>
</evidence>
<dbReference type="InterPro" id="IPR001759">
    <property type="entry name" value="PTX_dom"/>
</dbReference>
<keyword evidence="3" id="KW-0106">Calcium</keyword>
<gene>
    <name evidence="11" type="primary">si:dkey-283b15.2</name>
</gene>
<feature type="compositionally biased region" description="Polar residues" evidence="7">
    <location>
        <begin position="168"/>
        <end position="180"/>
    </location>
</feature>
<dbReference type="InterPro" id="IPR013320">
    <property type="entry name" value="ConA-like_dom_sf"/>
</dbReference>
<keyword evidence="10" id="KW-1185">Reference proteome</keyword>
<dbReference type="STRING" id="7998.ENSIPUP00000000186"/>
<feature type="compositionally biased region" description="Basic and acidic residues" evidence="7">
    <location>
        <begin position="283"/>
        <end position="297"/>
    </location>
</feature>
<dbReference type="PANTHER" id="PTHR19277">
    <property type="entry name" value="PENTRAXIN"/>
    <property type="match status" value="1"/>
</dbReference>
<feature type="chain" id="PRO_5013265835" evidence="8">
    <location>
        <begin position="40"/>
        <end position="520"/>
    </location>
</feature>
<dbReference type="GO" id="GO:0046872">
    <property type="term" value="F:metal ion binding"/>
    <property type="evidence" value="ECO:0007669"/>
    <property type="project" value="UniProtKB-KW"/>
</dbReference>
<evidence type="ECO:0000313" key="10">
    <source>
        <dbReference type="Proteomes" id="UP000221080"/>
    </source>
</evidence>
<dbReference type="Proteomes" id="UP000221080">
    <property type="component" value="Chromosome 1"/>
</dbReference>
<sequence length="520" mass="58045">MRRDPFHTPSSNLPRTTRMDGWALLLLVCLLLVCGGASGSEYELGAHPRFICTPIPPDAPCVPSDSTSHHSGHHSGHYGEHHSRHHGGHYSGHHGDSWWGVSDEAMPTILHLRESLVQQKETILDQRETIRELTSELALCQGFGHGLGGHGHGHHQRHHGNEEHTGDETMSLSHSSSPEQMSHMLATLKERLENLQTQNTSTAYSASLKELLRRKISALEQQLLHHAASITDRNHPHGDDEDDDEHHDGHHDGHHDDEHRDGQRDGNNNHHDDGGHPRTSLRSQDRRTTHDELDKVLKQLTHGARSNTGTRKRSKSSRSFQIGFPMRTNYMYGRVKKTVTREIYAMTLCMWLKGGASGIGTPFSYSAPGQANELVLIEWGDKPMELLIKDTAVILPLSLHDGKWHHVCVTWLARDGVWEVFQDGAKRGSGDNLNAWQPIKPGGVFILGQEQDSLGGRFDATQAFVGEISDLQLWSHTLTHHDIYSLASCRGHMTGDVISWAESLVELHGGVTKYPFDPCH</sequence>
<reference evidence="10" key="1">
    <citation type="journal article" date="2016" name="Nat. Commun.">
        <title>The channel catfish genome sequence provides insights into the evolution of scale formation in teleosts.</title>
        <authorList>
            <person name="Liu Z."/>
            <person name="Liu S."/>
            <person name="Yao J."/>
            <person name="Bao L."/>
            <person name="Zhang J."/>
            <person name="Li Y."/>
            <person name="Jiang C."/>
            <person name="Sun L."/>
            <person name="Wang R."/>
            <person name="Zhang Y."/>
            <person name="Zhou T."/>
            <person name="Zeng Q."/>
            <person name="Fu Q."/>
            <person name="Gao S."/>
            <person name="Li N."/>
            <person name="Koren S."/>
            <person name="Jiang Y."/>
            <person name="Zimin A."/>
            <person name="Xu P."/>
            <person name="Phillippy A.M."/>
            <person name="Geng X."/>
            <person name="Song L."/>
            <person name="Sun F."/>
            <person name="Li C."/>
            <person name="Wang X."/>
            <person name="Chen A."/>
            <person name="Jin Y."/>
            <person name="Yuan Z."/>
            <person name="Yang Y."/>
            <person name="Tan S."/>
            <person name="Peatman E."/>
            <person name="Lu J."/>
            <person name="Qin Z."/>
            <person name="Dunham R."/>
            <person name="Li Z."/>
            <person name="Sonstegard T."/>
            <person name="Feng J."/>
            <person name="Danzmann R.G."/>
            <person name="Schroeder S."/>
            <person name="Scheffler B."/>
            <person name="Duke M.V."/>
            <person name="Ballard L."/>
            <person name="Kucuktas H."/>
            <person name="Kaltenboeck L."/>
            <person name="Liu H."/>
            <person name="Armbruster J."/>
            <person name="Xie Y."/>
            <person name="Kirby M.L."/>
            <person name="Tian Y."/>
            <person name="Flanagan M.E."/>
            <person name="Mu W."/>
            <person name="Waldbieser G.C."/>
        </authorList>
    </citation>
    <scope>NUCLEOTIDE SEQUENCE [LARGE SCALE GENOMIC DNA]</scope>
    <source>
        <strain evidence="10">SDA103</strain>
    </source>
</reference>
<evidence type="ECO:0000256" key="8">
    <source>
        <dbReference type="SAM" id="SignalP"/>
    </source>
</evidence>
<feature type="signal peptide" evidence="8">
    <location>
        <begin position="1"/>
        <end position="39"/>
    </location>
</feature>
<dbReference type="GeneID" id="108268152"/>
<keyword evidence="2" id="KW-0479">Metal-binding</keyword>
<organism evidence="10 11">
    <name type="scientific">Ictalurus punctatus</name>
    <name type="common">Channel catfish</name>
    <name type="synonym">Silurus punctatus</name>
    <dbReference type="NCBI Taxonomy" id="7998"/>
    <lineage>
        <taxon>Eukaryota</taxon>
        <taxon>Metazoa</taxon>
        <taxon>Chordata</taxon>
        <taxon>Craniata</taxon>
        <taxon>Vertebrata</taxon>
        <taxon>Euteleostomi</taxon>
        <taxon>Actinopterygii</taxon>
        <taxon>Neopterygii</taxon>
        <taxon>Teleostei</taxon>
        <taxon>Ostariophysi</taxon>
        <taxon>Siluriformes</taxon>
        <taxon>Ictaluridae</taxon>
        <taxon>Ictalurus</taxon>
    </lineage>
</organism>
<evidence type="ECO:0000256" key="1">
    <source>
        <dbReference type="ARBA" id="ARBA00001913"/>
    </source>
</evidence>
<dbReference type="OrthoDB" id="6515930at2759"/>
<evidence type="ECO:0000256" key="3">
    <source>
        <dbReference type="ARBA" id="ARBA00022837"/>
    </source>
</evidence>
<dbReference type="PROSITE" id="PS51828">
    <property type="entry name" value="PTX_2"/>
    <property type="match status" value="1"/>
</dbReference>